<gene>
    <name evidence="2" type="ORF">H5411_42790</name>
</gene>
<accession>A0A8E2BB59</accession>
<keyword evidence="1" id="KW-1133">Transmembrane helix</keyword>
<keyword evidence="1" id="KW-0812">Transmembrane</keyword>
<feature type="transmembrane region" description="Helical" evidence="1">
    <location>
        <begin position="54"/>
        <end position="75"/>
    </location>
</feature>
<name>A0A8E2BB59_9PSEU</name>
<keyword evidence="1" id="KW-0472">Membrane</keyword>
<comment type="caution">
    <text evidence="2">The sequence shown here is derived from an EMBL/GenBank/DDBJ whole genome shotgun (WGS) entry which is preliminary data.</text>
</comment>
<protein>
    <submittedName>
        <fullName evidence="2">Uncharacterized protein</fullName>
    </submittedName>
</protein>
<dbReference type="Proteomes" id="UP000550260">
    <property type="component" value="Unassembled WGS sequence"/>
</dbReference>
<proteinExistence type="predicted"/>
<dbReference type="EMBL" id="JACJHR010000125">
    <property type="protein sequence ID" value="MBB2505833.1"/>
    <property type="molecule type" value="Genomic_DNA"/>
</dbReference>
<evidence type="ECO:0000313" key="2">
    <source>
        <dbReference type="EMBL" id="MBB2505833.1"/>
    </source>
</evidence>
<evidence type="ECO:0000256" key="1">
    <source>
        <dbReference type="SAM" id="Phobius"/>
    </source>
</evidence>
<reference evidence="2 3" key="1">
    <citation type="submission" date="2020-08" db="EMBL/GenBank/DDBJ databases">
        <title>Amycolatopsis echigonensis JCM 21831.</title>
        <authorList>
            <person name="Tedsree N."/>
            <person name="Kuncharoen N."/>
            <person name="Likhitwitayawuid K."/>
            <person name="Tanasupawat S."/>
        </authorList>
    </citation>
    <scope>NUCLEOTIDE SEQUENCE [LARGE SCALE GENOMIC DNA]</scope>
    <source>
        <strain evidence="2 3">JCM 21831</strain>
    </source>
</reference>
<organism evidence="2 3">
    <name type="scientific">Amycolatopsis echigonensis</name>
    <dbReference type="NCBI Taxonomy" id="2576905"/>
    <lineage>
        <taxon>Bacteria</taxon>
        <taxon>Bacillati</taxon>
        <taxon>Actinomycetota</taxon>
        <taxon>Actinomycetes</taxon>
        <taxon>Pseudonocardiales</taxon>
        <taxon>Pseudonocardiaceae</taxon>
        <taxon>Amycolatopsis</taxon>
    </lineage>
</organism>
<dbReference type="RefSeq" id="WP_183127352.1">
    <property type="nucleotide sequence ID" value="NZ_JACJHR010000125.1"/>
</dbReference>
<evidence type="ECO:0000313" key="3">
    <source>
        <dbReference type="Proteomes" id="UP000550260"/>
    </source>
</evidence>
<sequence>MRRESAALKERVFCFLGAAGDNLSFGSAVTRQRPMATRQNSPFELEGAMTSTRLIVGVGALVLAITATATVTYVVTEPNATALIPPVPVPLPKNTFMLTGVITIESGPSGVRSTGAGGTDSDCQGTGGYSDLTPGTAVKVSDRSSQVIATGSITGGQAQTTYFDGQNVVTGCQLGFTVNDVPDGLPSYVLTVSHRGDQFLTADQAHAPITLTIGGG</sequence>
<dbReference type="AlphaFoldDB" id="A0A8E2BB59"/>